<keyword evidence="2" id="KW-1185">Reference proteome</keyword>
<protein>
    <submittedName>
        <fullName evidence="1">Uncharacterized protein</fullName>
    </submittedName>
</protein>
<evidence type="ECO:0000313" key="1">
    <source>
        <dbReference type="EMBL" id="MBU3865309.1"/>
    </source>
</evidence>
<dbReference type="EMBL" id="JAHLEM010000145">
    <property type="protein sequence ID" value="MBU3865309.1"/>
    <property type="molecule type" value="Genomic_DNA"/>
</dbReference>
<sequence>MLGALLAGPAPAANAAVTLTKVGNFGSNPGALNMYVYKPASVLQLVPGR</sequence>
<evidence type="ECO:0000313" key="2">
    <source>
        <dbReference type="Proteomes" id="UP000720508"/>
    </source>
</evidence>
<dbReference type="Proteomes" id="UP000720508">
    <property type="component" value="Unassembled WGS sequence"/>
</dbReference>
<accession>A0ABS6CEM5</accession>
<proteinExistence type="predicted"/>
<gene>
    <name evidence="1" type="ORF">KN815_14875</name>
</gene>
<dbReference type="RefSeq" id="WP_216342417.1">
    <property type="nucleotide sequence ID" value="NZ_JAHLEM010000145.1"/>
</dbReference>
<comment type="caution">
    <text evidence="1">The sequence shown here is derived from an EMBL/GenBank/DDBJ whole genome shotgun (WGS) entry which is preliminary data.</text>
</comment>
<organism evidence="1 2">
    <name type="scientific">Streptomyces niphimycinicus</name>
    <dbReference type="NCBI Taxonomy" id="2842201"/>
    <lineage>
        <taxon>Bacteria</taxon>
        <taxon>Bacillati</taxon>
        <taxon>Actinomycetota</taxon>
        <taxon>Actinomycetes</taxon>
        <taxon>Kitasatosporales</taxon>
        <taxon>Streptomycetaceae</taxon>
        <taxon>Streptomyces</taxon>
    </lineage>
</organism>
<name>A0ABS6CEM5_9ACTN</name>
<reference evidence="1 2" key="1">
    <citation type="submission" date="2021-06" db="EMBL/GenBank/DDBJ databases">
        <authorList>
            <person name="Pan X."/>
        </authorList>
    </citation>
    <scope>NUCLEOTIDE SEQUENCE [LARGE SCALE GENOMIC DNA]</scope>
    <source>
        <strain evidence="1 2">4503</strain>
    </source>
</reference>